<organism evidence="2 3">
    <name type="scientific">Chryseobacterium defluvii</name>
    <dbReference type="NCBI Taxonomy" id="160396"/>
    <lineage>
        <taxon>Bacteria</taxon>
        <taxon>Pseudomonadati</taxon>
        <taxon>Bacteroidota</taxon>
        <taxon>Flavobacteriia</taxon>
        <taxon>Flavobacteriales</taxon>
        <taxon>Weeksellaceae</taxon>
        <taxon>Chryseobacterium group</taxon>
        <taxon>Chryseobacterium</taxon>
    </lineage>
</organism>
<evidence type="ECO:0000256" key="1">
    <source>
        <dbReference type="SAM" id="Phobius"/>
    </source>
</evidence>
<feature type="transmembrane region" description="Helical" evidence="1">
    <location>
        <begin position="12"/>
        <end position="35"/>
    </location>
</feature>
<dbReference type="EMBL" id="JACHLE010000001">
    <property type="protein sequence ID" value="MBB4805188.1"/>
    <property type="molecule type" value="Genomic_DNA"/>
</dbReference>
<dbReference type="AlphaFoldDB" id="A0A840KB36"/>
<feature type="transmembrane region" description="Helical" evidence="1">
    <location>
        <begin position="74"/>
        <end position="94"/>
    </location>
</feature>
<accession>A0A840KB36</accession>
<sequence>MKDKKLFSKKIVYVVSLMLTFFSAMLYLMAIVVRISNEINFLDLTLIFLIFSLSLFQSYFLIIKNRKGILLTNIHLVLLLCFIVFELITYLIAYRTYDQGTNGMVTGILFILASLFIVNKFKVPKVEYEDLERIGTHND</sequence>
<protein>
    <submittedName>
        <fullName evidence="2">Presenilin-like A22 family membrane protease</fullName>
    </submittedName>
</protein>
<keyword evidence="1" id="KW-0812">Transmembrane</keyword>
<reference evidence="2 3" key="1">
    <citation type="submission" date="2020-08" db="EMBL/GenBank/DDBJ databases">
        <title>Functional genomics of gut bacteria from endangered species of beetles.</title>
        <authorList>
            <person name="Carlos-Shanley C."/>
        </authorList>
    </citation>
    <scope>NUCLEOTIDE SEQUENCE [LARGE SCALE GENOMIC DNA]</scope>
    <source>
        <strain evidence="2 3">S00151</strain>
    </source>
</reference>
<keyword evidence="3" id="KW-1185">Reference proteome</keyword>
<feature type="transmembrane region" description="Helical" evidence="1">
    <location>
        <begin position="41"/>
        <end position="62"/>
    </location>
</feature>
<dbReference type="GO" id="GO:0006508">
    <property type="term" value="P:proteolysis"/>
    <property type="evidence" value="ECO:0007669"/>
    <property type="project" value="UniProtKB-KW"/>
</dbReference>
<comment type="caution">
    <text evidence="2">The sequence shown here is derived from an EMBL/GenBank/DDBJ whole genome shotgun (WGS) entry which is preliminary data.</text>
</comment>
<dbReference type="RefSeq" id="WP_184183821.1">
    <property type="nucleotide sequence ID" value="NZ_JACHLE010000001.1"/>
</dbReference>
<proteinExistence type="predicted"/>
<name>A0A840KB36_9FLAO</name>
<dbReference type="GO" id="GO:0008233">
    <property type="term" value="F:peptidase activity"/>
    <property type="evidence" value="ECO:0007669"/>
    <property type="project" value="UniProtKB-KW"/>
</dbReference>
<dbReference type="Proteomes" id="UP000592180">
    <property type="component" value="Unassembled WGS sequence"/>
</dbReference>
<gene>
    <name evidence="2" type="ORF">HNP38_000460</name>
</gene>
<evidence type="ECO:0000313" key="2">
    <source>
        <dbReference type="EMBL" id="MBB4805188.1"/>
    </source>
</evidence>
<feature type="transmembrane region" description="Helical" evidence="1">
    <location>
        <begin position="100"/>
        <end position="118"/>
    </location>
</feature>
<keyword evidence="1" id="KW-0472">Membrane</keyword>
<keyword evidence="2" id="KW-0645">Protease</keyword>
<keyword evidence="2" id="KW-0378">Hydrolase</keyword>
<keyword evidence="1" id="KW-1133">Transmembrane helix</keyword>
<evidence type="ECO:0000313" key="3">
    <source>
        <dbReference type="Proteomes" id="UP000592180"/>
    </source>
</evidence>